<feature type="chain" id="PRO_5037734657" description="Peptidase S1 domain-containing protein" evidence="6">
    <location>
        <begin position="21"/>
        <end position="287"/>
    </location>
</feature>
<dbReference type="InterPro" id="IPR043504">
    <property type="entry name" value="Peptidase_S1_PA_chymotrypsin"/>
</dbReference>
<accession>A0A913Y0D6</accession>
<keyword evidence="3 5" id="KW-0720">Serine protease</keyword>
<keyword evidence="6" id="KW-0732">Signal</keyword>
<evidence type="ECO:0000256" key="1">
    <source>
        <dbReference type="ARBA" id="ARBA00022670"/>
    </source>
</evidence>
<dbReference type="InterPro" id="IPR001254">
    <property type="entry name" value="Trypsin_dom"/>
</dbReference>
<proteinExistence type="predicted"/>
<keyword evidence="9" id="KW-1185">Reference proteome</keyword>
<reference evidence="8" key="1">
    <citation type="submission" date="2022-11" db="UniProtKB">
        <authorList>
            <consortium name="EnsemblMetazoa"/>
        </authorList>
    </citation>
    <scope>IDENTIFICATION</scope>
</reference>
<evidence type="ECO:0000256" key="4">
    <source>
        <dbReference type="ARBA" id="ARBA00023157"/>
    </source>
</evidence>
<dbReference type="GO" id="GO:0004252">
    <property type="term" value="F:serine-type endopeptidase activity"/>
    <property type="evidence" value="ECO:0007669"/>
    <property type="project" value="InterPro"/>
</dbReference>
<dbReference type="Gene3D" id="2.40.10.10">
    <property type="entry name" value="Trypsin-like serine proteases"/>
    <property type="match status" value="1"/>
</dbReference>
<evidence type="ECO:0000256" key="5">
    <source>
        <dbReference type="RuleBase" id="RU363034"/>
    </source>
</evidence>
<dbReference type="AlphaFoldDB" id="A0A913Y0D6"/>
<dbReference type="InterPro" id="IPR033116">
    <property type="entry name" value="TRYPSIN_SER"/>
</dbReference>
<dbReference type="FunFam" id="2.40.10.10:FF:000003">
    <property type="entry name" value="Transmembrane serine protease 3"/>
    <property type="match status" value="1"/>
</dbReference>
<organism evidence="8 9">
    <name type="scientific">Exaiptasia diaphana</name>
    <name type="common">Tropical sea anemone</name>
    <name type="synonym">Aiptasia pulchella</name>
    <dbReference type="NCBI Taxonomy" id="2652724"/>
    <lineage>
        <taxon>Eukaryota</taxon>
        <taxon>Metazoa</taxon>
        <taxon>Cnidaria</taxon>
        <taxon>Anthozoa</taxon>
        <taxon>Hexacorallia</taxon>
        <taxon>Actiniaria</taxon>
        <taxon>Aiptasiidae</taxon>
        <taxon>Exaiptasia</taxon>
    </lineage>
</organism>
<dbReference type="PANTHER" id="PTHR24252">
    <property type="entry name" value="ACROSIN-RELATED"/>
    <property type="match status" value="1"/>
</dbReference>
<evidence type="ECO:0000256" key="2">
    <source>
        <dbReference type="ARBA" id="ARBA00022801"/>
    </source>
</evidence>
<name>A0A913Y0D6_EXADI</name>
<dbReference type="GO" id="GO:0006508">
    <property type="term" value="P:proteolysis"/>
    <property type="evidence" value="ECO:0007669"/>
    <property type="project" value="UniProtKB-KW"/>
</dbReference>
<dbReference type="PRINTS" id="PR00722">
    <property type="entry name" value="CHYMOTRYPSIN"/>
</dbReference>
<protein>
    <recommendedName>
        <fullName evidence="7">Peptidase S1 domain-containing protein</fullName>
    </recommendedName>
</protein>
<dbReference type="InterPro" id="IPR018114">
    <property type="entry name" value="TRYPSIN_HIS"/>
</dbReference>
<dbReference type="PROSITE" id="PS00135">
    <property type="entry name" value="TRYPSIN_SER"/>
    <property type="match status" value="1"/>
</dbReference>
<dbReference type="OrthoDB" id="9937281at2759"/>
<dbReference type="SMART" id="SM00020">
    <property type="entry name" value="Tryp_SPc"/>
    <property type="match status" value="1"/>
</dbReference>
<keyword evidence="4" id="KW-1015">Disulfide bond</keyword>
<dbReference type="PROSITE" id="PS50240">
    <property type="entry name" value="TRYPSIN_DOM"/>
    <property type="match status" value="1"/>
</dbReference>
<evidence type="ECO:0000256" key="3">
    <source>
        <dbReference type="ARBA" id="ARBA00022825"/>
    </source>
</evidence>
<evidence type="ECO:0000256" key="6">
    <source>
        <dbReference type="SAM" id="SignalP"/>
    </source>
</evidence>
<evidence type="ECO:0000313" key="9">
    <source>
        <dbReference type="Proteomes" id="UP000887567"/>
    </source>
</evidence>
<dbReference type="RefSeq" id="XP_020912657.1">
    <property type="nucleotide sequence ID" value="XM_021056998.2"/>
</dbReference>
<dbReference type="InterPro" id="IPR009003">
    <property type="entry name" value="Peptidase_S1_PA"/>
</dbReference>
<dbReference type="PROSITE" id="PS00134">
    <property type="entry name" value="TRYPSIN_HIS"/>
    <property type="match status" value="1"/>
</dbReference>
<dbReference type="SUPFAM" id="SSF50494">
    <property type="entry name" value="Trypsin-like serine proteases"/>
    <property type="match status" value="1"/>
</dbReference>
<keyword evidence="2 5" id="KW-0378">Hydrolase</keyword>
<dbReference type="EnsemblMetazoa" id="XM_021056998.2">
    <property type="protein sequence ID" value="XP_020912657.1"/>
    <property type="gene ID" value="LOC110250400"/>
</dbReference>
<feature type="domain" description="Peptidase S1" evidence="7">
    <location>
        <begin position="44"/>
        <end position="285"/>
    </location>
</feature>
<dbReference type="InterPro" id="IPR001314">
    <property type="entry name" value="Peptidase_S1A"/>
</dbReference>
<feature type="signal peptide" evidence="6">
    <location>
        <begin position="1"/>
        <end position="20"/>
    </location>
</feature>
<evidence type="ECO:0000313" key="8">
    <source>
        <dbReference type="EnsemblMetazoa" id="XP_020912657.1"/>
    </source>
</evidence>
<dbReference type="Pfam" id="PF00089">
    <property type="entry name" value="Trypsin"/>
    <property type="match status" value="1"/>
</dbReference>
<dbReference type="Proteomes" id="UP000887567">
    <property type="component" value="Unplaced"/>
</dbReference>
<dbReference type="PANTHER" id="PTHR24252:SF20">
    <property type="entry name" value="LOW QUALITY PROTEIN: TRANSMEMBRANE PROTEASE SERINE 6"/>
    <property type="match status" value="1"/>
</dbReference>
<dbReference type="KEGG" id="epa:110250400"/>
<dbReference type="GeneID" id="110250400"/>
<evidence type="ECO:0000259" key="7">
    <source>
        <dbReference type="PROSITE" id="PS50240"/>
    </source>
</evidence>
<dbReference type="CDD" id="cd00190">
    <property type="entry name" value="Tryp_SPc"/>
    <property type="match status" value="1"/>
</dbReference>
<sequence length="287" mass="32184">MKFIVPLLLLGALCTCFAEGRKTKTKREKREIKCGTKGEGIERIVGGTNVTTKGLWPWQTSIQLKRRDFHFCGGSIIKPDWIITAAHCFKENANPSDYKVIAGELNLEKKEDDEQVMDIEKIIRHPSYNESKLPKFDYDLALLKLKNNITFNGKVRPICLPTKRFPDGKNCYATGWGYLEHKKENETAKRTPILQQVKLPLVSDGTCRNHFSRLTSRMICAGDGKGGKGICPGDSGGPLACKNKSGIWDLAGVVSFFLGECARKDSYDFYTNMVQLKGWVEGQISKN</sequence>
<keyword evidence="1 5" id="KW-0645">Protease</keyword>